<dbReference type="RefSeq" id="WP_192039953.1">
    <property type="nucleotide sequence ID" value="NZ_JACYWE010000008.1"/>
</dbReference>
<evidence type="ECO:0000256" key="2">
    <source>
        <dbReference type="SAM" id="SignalP"/>
    </source>
</evidence>
<protein>
    <submittedName>
        <fullName evidence="5">Penicillin-binding protein</fullName>
    </submittedName>
</protein>
<dbReference type="Proteomes" id="UP000642993">
    <property type="component" value="Unassembled WGS sequence"/>
</dbReference>
<dbReference type="GO" id="GO:0071972">
    <property type="term" value="F:peptidoglycan L,D-transpeptidase activity"/>
    <property type="evidence" value="ECO:0007669"/>
    <property type="project" value="TreeGrafter"/>
</dbReference>
<dbReference type="InterPro" id="IPR050515">
    <property type="entry name" value="Beta-lactam/transpept"/>
</dbReference>
<evidence type="ECO:0000259" key="3">
    <source>
        <dbReference type="Pfam" id="PF00905"/>
    </source>
</evidence>
<feature type="compositionally biased region" description="Low complexity" evidence="1">
    <location>
        <begin position="618"/>
        <end position="628"/>
    </location>
</feature>
<organism evidence="5 6">
    <name type="scientific">Lolliginicoccus lacisalsi</name>
    <dbReference type="NCBI Taxonomy" id="2742202"/>
    <lineage>
        <taxon>Bacteria</taxon>
        <taxon>Bacillati</taxon>
        <taxon>Actinomycetota</taxon>
        <taxon>Actinomycetes</taxon>
        <taxon>Mycobacteriales</taxon>
        <taxon>Hoyosellaceae</taxon>
        <taxon>Lolliginicoccus</taxon>
    </lineage>
</organism>
<dbReference type="GO" id="GO:0008658">
    <property type="term" value="F:penicillin binding"/>
    <property type="evidence" value="ECO:0007669"/>
    <property type="project" value="InterPro"/>
</dbReference>
<sequence length="645" mass="65723">MCPAAPPPARRRYRGAVAMALAGMLGAVMLTACEADTAGAPSPLPVIKDFTAALAAGDLDAAASLTTEPSRAGDGLAAIFGALSGNGAEFAVQGLSVDGDEASFTLGAAWDLGDSAYGPRRWVFSTTGIAAQTSAGWRIEWRPDVIIPGMTDHHTVRLLPEPPPPTEVLDRNGVPLLAQAVVHVVTVDPGRASSSGALAEELAELISPVDPRITPATLLLAINAGQGQGVPVVELRDEDYQPIAERLASMSGVSVQQRRGILTARDDLASPLFAQLRAEWQHRQDVSAGWSVELVGRDGDVTVLEQAPGIPLPDITTELDLEVQLAAQEAVASVTDSPAMIVALKSSTGAVLSVAQNPAADAIGPIALAGLYEPGPVFAMVAAIAALENGQVTNGSTVSCPPDGLYGDRYVANPGLLDLADSTFSEAFARSCATTIAGLATGMANSDLQDTASRLGLGRDFSVPGMTTVTGAIPEPGSAADRVATALGGGGAMVSPFSMALMAATIARGTTPEPMLLRDRPTATDESVGGIAYPVLRDAQRLMRGVIESGAAQSLAGFRGLIGATGAAQDEAGEGINDWFIGVDGNLAFAVLVTDPSTTDAVTVAGRFLDPLVDRASVSSGGASSGVAPTEGASIEEVPIAETKN</sequence>
<reference evidence="5" key="1">
    <citation type="submission" date="2020-09" db="EMBL/GenBank/DDBJ databases">
        <title>Hoyosella lacisalsi sp. nov., a halotolerant actinobacterium isolated from soil of Lake Gudzhirganskoe.</title>
        <authorList>
            <person name="Yang Q."/>
            <person name="Guo P.Y."/>
            <person name="Liu S.W."/>
            <person name="Li F.N."/>
            <person name="Sun C.H."/>
        </authorList>
    </citation>
    <scope>NUCLEOTIDE SEQUENCE</scope>
    <source>
        <strain evidence="5">G463</strain>
    </source>
</reference>
<dbReference type="InterPro" id="IPR012338">
    <property type="entry name" value="Beta-lactam/transpept-like"/>
</dbReference>
<evidence type="ECO:0000259" key="4">
    <source>
        <dbReference type="Pfam" id="PF05223"/>
    </source>
</evidence>
<dbReference type="GO" id="GO:0005886">
    <property type="term" value="C:plasma membrane"/>
    <property type="evidence" value="ECO:0007669"/>
    <property type="project" value="TreeGrafter"/>
</dbReference>
<feature type="domain" description="Penicillin-binding protein transpeptidase" evidence="3">
    <location>
        <begin position="340"/>
        <end position="610"/>
    </location>
</feature>
<dbReference type="GO" id="GO:0046677">
    <property type="term" value="P:response to antibiotic"/>
    <property type="evidence" value="ECO:0007669"/>
    <property type="project" value="InterPro"/>
</dbReference>
<dbReference type="PANTHER" id="PTHR30627">
    <property type="entry name" value="PEPTIDOGLYCAN D,D-TRANSPEPTIDASE"/>
    <property type="match status" value="1"/>
</dbReference>
<proteinExistence type="predicted"/>
<dbReference type="PANTHER" id="PTHR30627:SF24">
    <property type="entry name" value="PENICILLIN-BINDING PROTEIN 4B"/>
    <property type="match status" value="1"/>
</dbReference>
<dbReference type="AlphaFoldDB" id="A0A927PLT6"/>
<dbReference type="Pfam" id="PF00905">
    <property type="entry name" value="Transpeptidase"/>
    <property type="match status" value="1"/>
</dbReference>
<dbReference type="InterPro" id="IPR001460">
    <property type="entry name" value="PCN-bd_Tpept"/>
</dbReference>
<keyword evidence="2" id="KW-0732">Signal</keyword>
<name>A0A927PLT6_9ACTN</name>
<evidence type="ECO:0000256" key="1">
    <source>
        <dbReference type="SAM" id="MobiDB-lite"/>
    </source>
</evidence>
<dbReference type="InterPro" id="IPR007887">
    <property type="entry name" value="MecA_N"/>
</dbReference>
<keyword evidence="6" id="KW-1185">Reference proteome</keyword>
<dbReference type="GO" id="GO:0071555">
    <property type="term" value="P:cell wall organization"/>
    <property type="evidence" value="ECO:0007669"/>
    <property type="project" value="TreeGrafter"/>
</dbReference>
<evidence type="ECO:0000313" key="6">
    <source>
        <dbReference type="Proteomes" id="UP000642993"/>
    </source>
</evidence>
<accession>A0A927PLT6</accession>
<dbReference type="EMBL" id="JACYWE010000008">
    <property type="protein sequence ID" value="MBD8507500.1"/>
    <property type="molecule type" value="Genomic_DNA"/>
</dbReference>
<feature type="signal peptide" evidence="2">
    <location>
        <begin position="1"/>
        <end position="34"/>
    </location>
</feature>
<comment type="caution">
    <text evidence="5">The sequence shown here is derived from an EMBL/GenBank/DDBJ whole genome shotgun (WGS) entry which is preliminary data.</text>
</comment>
<dbReference type="SUPFAM" id="SSF56601">
    <property type="entry name" value="beta-lactamase/transpeptidase-like"/>
    <property type="match status" value="1"/>
</dbReference>
<gene>
    <name evidence="5" type="ORF">HT102_13510</name>
</gene>
<dbReference type="Gene3D" id="3.40.710.10">
    <property type="entry name" value="DD-peptidase/beta-lactamase superfamily"/>
    <property type="match status" value="1"/>
</dbReference>
<feature type="domain" description="NTF2-like N-terminal transpeptidase" evidence="4">
    <location>
        <begin position="43"/>
        <end position="153"/>
    </location>
</feature>
<feature type="chain" id="PRO_5036735096" evidence="2">
    <location>
        <begin position="35"/>
        <end position="645"/>
    </location>
</feature>
<evidence type="ECO:0000313" key="5">
    <source>
        <dbReference type="EMBL" id="MBD8507500.1"/>
    </source>
</evidence>
<dbReference type="Pfam" id="PF05223">
    <property type="entry name" value="MecA_N"/>
    <property type="match status" value="1"/>
</dbReference>
<feature type="region of interest" description="Disordered" evidence="1">
    <location>
        <begin position="618"/>
        <end position="645"/>
    </location>
</feature>